<proteinExistence type="predicted"/>
<evidence type="ECO:0000313" key="3">
    <source>
        <dbReference type="EMBL" id="KAE9327776.1"/>
    </source>
</evidence>
<feature type="chain" id="PRO_5036167559" evidence="1">
    <location>
        <begin position="19"/>
        <end position="55"/>
    </location>
</feature>
<dbReference type="Proteomes" id="UP000434957">
    <property type="component" value="Unassembled WGS sequence"/>
</dbReference>
<gene>
    <name evidence="2" type="ORF">PR001_g15334</name>
    <name evidence="3" type="ORF">PR003_g15933</name>
</gene>
<evidence type="ECO:0000313" key="4">
    <source>
        <dbReference type="Proteomes" id="UP000429607"/>
    </source>
</evidence>
<evidence type="ECO:0000256" key="1">
    <source>
        <dbReference type="SAM" id="SignalP"/>
    </source>
</evidence>
<name>A0A6A4ESR2_9STRA</name>
<sequence>MGPLGFLRLQCLTKSATCVCLGAGPAITWSSTTAPKRVCSLAAVVFSPPLRILRV</sequence>
<dbReference type="EMBL" id="QXFT01001134">
    <property type="protein sequence ID" value="KAE9327776.1"/>
    <property type="molecule type" value="Genomic_DNA"/>
</dbReference>
<dbReference type="EMBL" id="QXFV01001149">
    <property type="protein sequence ID" value="KAE9013731.1"/>
    <property type="molecule type" value="Genomic_DNA"/>
</dbReference>
<feature type="signal peptide" evidence="1">
    <location>
        <begin position="1"/>
        <end position="18"/>
    </location>
</feature>
<keyword evidence="1" id="KW-0732">Signal</keyword>
<evidence type="ECO:0000313" key="5">
    <source>
        <dbReference type="Proteomes" id="UP000434957"/>
    </source>
</evidence>
<dbReference type="AlphaFoldDB" id="A0A6A4ESR2"/>
<protein>
    <submittedName>
        <fullName evidence="3">Uncharacterized protein</fullName>
    </submittedName>
</protein>
<comment type="caution">
    <text evidence="3">The sequence shown here is derived from an EMBL/GenBank/DDBJ whole genome shotgun (WGS) entry which is preliminary data.</text>
</comment>
<evidence type="ECO:0000313" key="2">
    <source>
        <dbReference type="EMBL" id="KAE9013731.1"/>
    </source>
</evidence>
<reference evidence="3 5" key="1">
    <citation type="submission" date="2018-08" db="EMBL/GenBank/DDBJ databases">
        <title>Genomic investigation of the strawberry pathogen Phytophthora fragariae indicates pathogenicity is determined by transcriptional variation in three key races.</title>
        <authorList>
            <person name="Adams T.M."/>
            <person name="Armitage A.D."/>
            <person name="Sobczyk M.K."/>
            <person name="Bates H.J."/>
            <person name="Dunwell J.M."/>
            <person name="Nellist C.F."/>
            <person name="Harrison R.J."/>
        </authorList>
    </citation>
    <scope>NUCLEOTIDE SEQUENCE [LARGE SCALE GENOMIC DNA]</scope>
    <source>
        <strain evidence="2 4">SCRP249</strain>
        <strain evidence="3 5">SCRP333</strain>
    </source>
</reference>
<keyword evidence="5" id="KW-1185">Reference proteome</keyword>
<accession>A0A6A4ESR2</accession>
<organism evidence="3 5">
    <name type="scientific">Phytophthora rubi</name>
    <dbReference type="NCBI Taxonomy" id="129364"/>
    <lineage>
        <taxon>Eukaryota</taxon>
        <taxon>Sar</taxon>
        <taxon>Stramenopiles</taxon>
        <taxon>Oomycota</taxon>
        <taxon>Peronosporomycetes</taxon>
        <taxon>Peronosporales</taxon>
        <taxon>Peronosporaceae</taxon>
        <taxon>Phytophthora</taxon>
    </lineage>
</organism>
<dbReference type="Proteomes" id="UP000429607">
    <property type="component" value="Unassembled WGS sequence"/>
</dbReference>